<evidence type="ECO:0000256" key="2">
    <source>
        <dbReference type="ARBA" id="ARBA00010703"/>
    </source>
</evidence>
<evidence type="ECO:0000256" key="5">
    <source>
        <dbReference type="ARBA" id="ARBA00022603"/>
    </source>
</evidence>
<evidence type="ECO:0000313" key="11">
    <source>
        <dbReference type="EMBL" id="WFD26801.1"/>
    </source>
</evidence>
<keyword evidence="7 8" id="KW-0949">S-adenosyl-L-methionine</keyword>
<dbReference type="AlphaFoldDB" id="A0AAF0EL34"/>
<evidence type="ECO:0000256" key="1">
    <source>
        <dbReference type="ARBA" id="ARBA00000724"/>
    </source>
</evidence>
<evidence type="ECO:0000256" key="7">
    <source>
        <dbReference type="ARBA" id="ARBA00022691"/>
    </source>
</evidence>
<dbReference type="InterPro" id="IPR016651">
    <property type="entry name" value="LCMT1"/>
</dbReference>
<feature type="region of interest" description="Disordered" evidence="10">
    <location>
        <begin position="1"/>
        <end position="21"/>
    </location>
</feature>
<feature type="binding site" evidence="9">
    <location>
        <begin position="174"/>
        <end position="175"/>
    </location>
    <ligand>
        <name>S-adenosyl-L-methionine</name>
        <dbReference type="ChEBI" id="CHEBI:59789"/>
    </ligand>
</feature>
<dbReference type="Proteomes" id="UP001213623">
    <property type="component" value="Chromosome 3"/>
</dbReference>
<dbReference type="GO" id="GO:0018423">
    <property type="term" value="F:protein C-terminal leucine carboxyl O-methyltransferase activity"/>
    <property type="evidence" value="ECO:0007669"/>
    <property type="project" value="UniProtKB-EC"/>
</dbReference>
<dbReference type="EMBL" id="CP119894">
    <property type="protein sequence ID" value="WFD26801.1"/>
    <property type="molecule type" value="Genomic_DNA"/>
</dbReference>
<dbReference type="SUPFAM" id="SSF53335">
    <property type="entry name" value="S-adenosyl-L-methionine-dependent methyltransferases"/>
    <property type="match status" value="1"/>
</dbReference>
<comment type="function">
    <text evidence="8">Methylates the carboxyl group of the C-terminal leucine residue of protein phosphatase 2A catalytic subunits to form alpha-leucine ester residues.</text>
</comment>
<dbReference type="InterPro" id="IPR029063">
    <property type="entry name" value="SAM-dependent_MTases_sf"/>
</dbReference>
<evidence type="ECO:0000256" key="9">
    <source>
        <dbReference type="PIRSR" id="PIRSR016305-1"/>
    </source>
</evidence>
<gene>
    <name evidence="11" type="primary">PPM1</name>
    <name evidence="11" type="ORF">MNAN1_001788</name>
</gene>
<dbReference type="Pfam" id="PF04072">
    <property type="entry name" value="LCM"/>
    <property type="match status" value="1"/>
</dbReference>
<comment type="similarity">
    <text evidence="2 8">Belongs to the methyltransferase superfamily. LCMT family.</text>
</comment>
<evidence type="ECO:0000256" key="4">
    <source>
        <dbReference type="ARBA" id="ARBA00017497"/>
    </source>
</evidence>
<keyword evidence="5 8" id="KW-0489">Methyltransferase</keyword>
<dbReference type="PIRSF" id="PIRSF016305">
    <property type="entry name" value="LCM_mtfrase"/>
    <property type="match status" value="1"/>
</dbReference>
<evidence type="ECO:0000313" key="12">
    <source>
        <dbReference type="Proteomes" id="UP001213623"/>
    </source>
</evidence>
<sequence length="303" mass="32969">MPPQALSLGRPFHRGAPPSPVEAVRETDFDALVSRMHACDAGYLPRDEYAPLLARPGRPHSRRPPLISIGTYLRAQELDRYVDTFLHTGSLCGSQPAAKRVQIVSLGAGSDTRFWRMASRAETLYRYVELDFSESVQGKVDAIQHHAALEAPLGHMHATPTALTSDKYALLGVDLATLATHPDQWATLTAQLDPECPTLLLCECVLAYLEQDAADALLARLMEFAPQVSVLCYDMCIAGDAPPGSAPTRFGQVMLQNLSTRHLSLPGARACTTPAAYATRFEALARKTAVTETKVTHDAYTLS</sequence>
<protein>
    <recommendedName>
        <fullName evidence="4 8">Leucine carboxyl methyltransferase 1</fullName>
        <ecNumber evidence="3 8">2.1.1.233</ecNumber>
    </recommendedName>
</protein>
<evidence type="ECO:0000256" key="8">
    <source>
        <dbReference type="PIRNR" id="PIRNR016305"/>
    </source>
</evidence>
<dbReference type="GO" id="GO:0032259">
    <property type="term" value="P:methylation"/>
    <property type="evidence" value="ECO:0007669"/>
    <property type="project" value="UniProtKB-KW"/>
</dbReference>
<evidence type="ECO:0000256" key="3">
    <source>
        <dbReference type="ARBA" id="ARBA00012834"/>
    </source>
</evidence>
<evidence type="ECO:0000256" key="6">
    <source>
        <dbReference type="ARBA" id="ARBA00022679"/>
    </source>
</evidence>
<feature type="binding site" evidence="9">
    <location>
        <position position="203"/>
    </location>
    <ligand>
        <name>S-adenosyl-L-methionine</name>
        <dbReference type="ChEBI" id="CHEBI:59789"/>
    </ligand>
</feature>
<feature type="binding site" evidence="9">
    <location>
        <position position="107"/>
    </location>
    <ligand>
        <name>S-adenosyl-L-methionine</name>
        <dbReference type="ChEBI" id="CHEBI:59789"/>
    </ligand>
</feature>
<feature type="binding site" evidence="9">
    <location>
        <position position="74"/>
    </location>
    <ligand>
        <name>S-adenosyl-L-methionine</name>
        <dbReference type="ChEBI" id="CHEBI:59789"/>
    </ligand>
</feature>
<accession>A0AAF0EL34</accession>
<comment type="catalytic activity">
    <reaction evidence="1 8">
        <text>[phosphatase 2A protein]-C-terminal L-leucine + S-adenosyl-L-methionine = [phosphatase 2A protein]-C-terminal L-leucine methyl ester + S-adenosyl-L-homocysteine</text>
        <dbReference type="Rhea" id="RHEA:48544"/>
        <dbReference type="Rhea" id="RHEA-COMP:12134"/>
        <dbReference type="Rhea" id="RHEA-COMP:12135"/>
        <dbReference type="ChEBI" id="CHEBI:57856"/>
        <dbReference type="ChEBI" id="CHEBI:59789"/>
        <dbReference type="ChEBI" id="CHEBI:90516"/>
        <dbReference type="ChEBI" id="CHEBI:90517"/>
        <dbReference type="EC" id="2.1.1.233"/>
    </reaction>
</comment>
<dbReference type="InterPro" id="IPR007213">
    <property type="entry name" value="Ppm1/Ppm2/Tcmp"/>
</dbReference>
<reference evidence="11" key="1">
    <citation type="submission" date="2023-03" db="EMBL/GenBank/DDBJ databases">
        <title>Mating type loci evolution in Malassezia.</title>
        <authorList>
            <person name="Coelho M.A."/>
        </authorList>
    </citation>
    <scope>NUCLEOTIDE SEQUENCE</scope>
    <source>
        <strain evidence="11">CBS 9557</strain>
    </source>
</reference>
<name>A0AAF0EL34_9BASI</name>
<keyword evidence="12" id="KW-1185">Reference proteome</keyword>
<evidence type="ECO:0000256" key="10">
    <source>
        <dbReference type="SAM" id="MobiDB-lite"/>
    </source>
</evidence>
<dbReference type="PANTHER" id="PTHR13600:SF21">
    <property type="entry name" value="LEUCINE CARBOXYL METHYLTRANSFERASE 1"/>
    <property type="match status" value="1"/>
</dbReference>
<dbReference type="PANTHER" id="PTHR13600">
    <property type="entry name" value="LEUCINE CARBOXYL METHYLTRANSFERASE"/>
    <property type="match status" value="1"/>
</dbReference>
<dbReference type="Gene3D" id="3.40.50.150">
    <property type="entry name" value="Vaccinia Virus protein VP39"/>
    <property type="match status" value="1"/>
</dbReference>
<keyword evidence="6 8" id="KW-0808">Transferase</keyword>
<proteinExistence type="inferred from homology"/>
<dbReference type="EC" id="2.1.1.233" evidence="3 8"/>
<organism evidence="11 12">
    <name type="scientific">Malassezia nana</name>
    <dbReference type="NCBI Taxonomy" id="180528"/>
    <lineage>
        <taxon>Eukaryota</taxon>
        <taxon>Fungi</taxon>
        <taxon>Dikarya</taxon>
        <taxon>Basidiomycota</taxon>
        <taxon>Ustilaginomycotina</taxon>
        <taxon>Malasseziomycetes</taxon>
        <taxon>Malasseziales</taxon>
        <taxon>Malasseziaceae</taxon>
        <taxon>Malassezia</taxon>
    </lineage>
</organism>